<dbReference type="RefSeq" id="WP_119366185.1">
    <property type="nucleotide sequence ID" value="NZ_QXDJ01000002.1"/>
</dbReference>
<dbReference type="CDD" id="cd03801">
    <property type="entry name" value="GT4_PimA-like"/>
    <property type="match status" value="1"/>
</dbReference>
<sequence>MKKILFVTTRLIYPINDGRKVVLYNYCKGLVKQHNCEVRLFSLIDEDEKNIGQPDFISKVYYGNLPSKFEKIKNLVFQSIILNSWPLQVSLYYSKRAKRKLDKVIEEYKPDIVICDMARTAEYLKDLDEAKYNKILDMDDLLSKRYDRQLNSGTLSKDAVGAYSKRLPEFINNLIDNKYVMKFIIKKEGSLLSKYEISIAKYYRSIIFVSKIEAENFNKVISENKSLDITIGVDYDYFSKKVYKTKKKKHIVFLGNMYVAHNKDAVRTFLNNTFPKIINKIPNVKFRIVGRCPDQFRKELLNYNNVEITGEVEDIRPYVQECSVAVAPLTYGSGIKTKILETMAMGVPVITNDIGAEGIYAINNRDIFISNDSKEFSDKIIELLNDENLIIKVSNRAQELIRNNYRWNTIIDKFSDII</sequence>
<dbReference type="Pfam" id="PF13692">
    <property type="entry name" value="Glyco_trans_1_4"/>
    <property type="match status" value="1"/>
</dbReference>
<dbReference type="Proteomes" id="UP000265930">
    <property type="component" value="Unassembled WGS sequence"/>
</dbReference>
<name>A0A399ITZ9_9CLOT</name>
<reference evidence="1 2" key="1">
    <citation type="submission" date="2018-08" db="EMBL/GenBank/DDBJ databases">
        <title>Genome of Clostridium chromiireducens C1, DSM12136.</title>
        <authorList>
            <person name="Xing M."/>
            <person name="Wei Y."/>
            <person name="Ang E.L."/>
            <person name="Zhao H."/>
            <person name="Zhang Y."/>
        </authorList>
    </citation>
    <scope>NUCLEOTIDE SEQUENCE [LARGE SCALE GENOMIC DNA]</scope>
    <source>
        <strain evidence="1 2">C1</strain>
    </source>
</reference>
<comment type="caution">
    <text evidence="1">The sequence shown here is derived from an EMBL/GenBank/DDBJ whole genome shotgun (WGS) entry which is preliminary data.</text>
</comment>
<evidence type="ECO:0000313" key="1">
    <source>
        <dbReference type="EMBL" id="RII35012.1"/>
    </source>
</evidence>
<organism evidence="1 2">
    <name type="scientific">Clostridium chromiireducens</name>
    <dbReference type="NCBI Taxonomy" id="225345"/>
    <lineage>
        <taxon>Bacteria</taxon>
        <taxon>Bacillati</taxon>
        <taxon>Bacillota</taxon>
        <taxon>Clostridia</taxon>
        <taxon>Eubacteriales</taxon>
        <taxon>Clostridiaceae</taxon>
        <taxon>Clostridium</taxon>
    </lineage>
</organism>
<dbReference type="EMBL" id="QXDJ01000002">
    <property type="protein sequence ID" value="RII35012.1"/>
    <property type="molecule type" value="Genomic_DNA"/>
</dbReference>
<dbReference type="AlphaFoldDB" id="A0A399ITZ9"/>
<dbReference type="PANTHER" id="PTHR12526:SF630">
    <property type="entry name" value="GLYCOSYLTRANSFERASE"/>
    <property type="match status" value="1"/>
</dbReference>
<dbReference type="PANTHER" id="PTHR12526">
    <property type="entry name" value="GLYCOSYLTRANSFERASE"/>
    <property type="match status" value="1"/>
</dbReference>
<dbReference type="Gene3D" id="3.40.50.2000">
    <property type="entry name" value="Glycogen Phosphorylase B"/>
    <property type="match status" value="3"/>
</dbReference>
<keyword evidence="1" id="KW-0808">Transferase</keyword>
<protein>
    <submittedName>
        <fullName evidence="1">Glycosyltransferase</fullName>
    </submittedName>
</protein>
<accession>A0A399ITZ9</accession>
<dbReference type="GO" id="GO:0016740">
    <property type="term" value="F:transferase activity"/>
    <property type="evidence" value="ECO:0007669"/>
    <property type="project" value="UniProtKB-KW"/>
</dbReference>
<evidence type="ECO:0000313" key="2">
    <source>
        <dbReference type="Proteomes" id="UP000265930"/>
    </source>
</evidence>
<gene>
    <name evidence="1" type="ORF">D2A34_07330</name>
</gene>
<proteinExistence type="predicted"/>
<dbReference type="SUPFAM" id="SSF53756">
    <property type="entry name" value="UDP-Glycosyltransferase/glycogen phosphorylase"/>
    <property type="match status" value="1"/>
</dbReference>